<evidence type="ECO:0000313" key="2">
    <source>
        <dbReference type="Proteomes" id="UP000821845"/>
    </source>
</evidence>
<reference evidence="1" key="1">
    <citation type="submission" date="2020-05" db="EMBL/GenBank/DDBJ databases">
        <title>Large-scale comparative analyses of tick genomes elucidate their genetic diversity and vector capacities.</title>
        <authorList>
            <person name="Jia N."/>
            <person name="Wang J."/>
            <person name="Shi W."/>
            <person name="Du L."/>
            <person name="Sun Y."/>
            <person name="Zhan W."/>
            <person name="Jiang J."/>
            <person name="Wang Q."/>
            <person name="Zhang B."/>
            <person name="Ji P."/>
            <person name="Sakyi L.B."/>
            <person name="Cui X."/>
            <person name="Yuan T."/>
            <person name="Jiang B."/>
            <person name="Yang W."/>
            <person name="Lam T.T.-Y."/>
            <person name="Chang Q."/>
            <person name="Ding S."/>
            <person name="Wang X."/>
            <person name="Zhu J."/>
            <person name="Ruan X."/>
            <person name="Zhao L."/>
            <person name="Wei J."/>
            <person name="Que T."/>
            <person name="Du C."/>
            <person name="Cheng J."/>
            <person name="Dai P."/>
            <person name="Han X."/>
            <person name="Huang E."/>
            <person name="Gao Y."/>
            <person name="Liu J."/>
            <person name="Shao H."/>
            <person name="Ye R."/>
            <person name="Li L."/>
            <person name="Wei W."/>
            <person name="Wang X."/>
            <person name="Wang C."/>
            <person name="Yang T."/>
            <person name="Huo Q."/>
            <person name="Li W."/>
            <person name="Guo W."/>
            <person name="Chen H."/>
            <person name="Zhou L."/>
            <person name="Ni X."/>
            <person name="Tian J."/>
            <person name="Zhou Y."/>
            <person name="Sheng Y."/>
            <person name="Liu T."/>
            <person name="Pan Y."/>
            <person name="Xia L."/>
            <person name="Li J."/>
            <person name="Zhao F."/>
            <person name="Cao W."/>
        </authorList>
    </citation>
    <scope>NUCLEOTIDE SEQUENCE</scope>
    <source>
        <strain evidence="1">Hyas-2018</strain>
    </source>
</reference>
<dbReference type="EMBL" id="CM023481">
    <property type="protein sequence ID" value="KAH6947316.1"/>
    <property type="molecule type" value="Genomic_DNA"/>
</dbReference>
<evidence type="ECO:0000313" key="1">
    <source>
        <dbReference type="EMBL" id="KAH6947316.1"/>
    </source>
</evidence>
<dbReference type="Proteomes" id="UP000821845">
    <property type="component" value="Chromosome 1"/>
</dbReference>
<name>A0ACB7TMI6_HYAAI</name>
<keyword evidence="2" id="KW-1185">Reference proteome</keyword>
<accession>A0ACB7TMI6</accession>
<comment type="caution">
    <text evidence="1">The sequence shown here is derived from an EMBL/GenBank/DDBJ whole genome shotgun (WGS) entry which is preliminary data.</text>
</comment>
<gene>
    <name evidence="1" type="ORF">HPB50_018374</name>
</gene>
<sequence>MTVISDSIANNNGRGMVHGERVEHCDDRRLGFREIRKKAAGVCALEVPLHEAGLPMPGCADPTCGRDKRSKAAPY</sequence>
<organism evidence="1 2">
    <name type="scientific">Hyalomma asiaticum</name>
    <name type="common">Tick</name>
    <dbReference type="NCBI Taxonomy" id="266040"/>
    <lineage>
        <taxon>Eukaryota</taxon>
        <taxon>Metazoa</taxon>
        <taxon>Ecdysozoa</taxon>
        <taxon>Arthropoda</taxon>
        <taxon>Chelicerata</taxon>
        <taxon>Arachnida</taxon>
        <taxon>Acari</taxon>
        <taxon>Parasitiformes</taxon>
        <taxon>Ixodida</taxon>
        <taxon>Ixodoidea</taxon>
        <taxon>Ixodidae</taxon>
        <taxon>Hyalomminae</taxon>
        <taxon>Hyalomma</taxon>
    </lineage>
</organism>
<protein>
    <submittedName>
        <fullName evidence="1">Uncharacterized protein</fullName>
    </submittedName>
</protein>
<proteinExistence type="predicted"/>